<dbReference type="EMBL" id="ATDL01000022">
    <property type="protein sequence ID" value="ERJ57362.1"/>
    <property type="molecule type" value="Genomic_DNA"/>
</dbReference>
<feature type="region of interest" description="Disordered" evidence="1">
    <location>
        <begin position="32"/>
        <end position="60"/>
    </location>
</feature>
<keyword evidence="3" id="KW-1185">Reference proteome</keyword>
<proteinExistence type="predicted"/>
<accession>U2HPG3</accession>
<comment type="caution">
    <text evidence="2">The sequence shown here is derived from an EMBL/GenBank/DDBJ whole genome shotgun (WGS) entry which is preliminary data.</text>
</comment>
<reference evidence="2 3" key="1">
    <citation type="journal article" date="2013" name="Genome Announc.">
        <title>The Draft Genome Sequence of Sphingomonas paucimobilis Strain HER1398 (Proteobacteria), Host to the Giant PAU Phage, Indicates That It Is a Member of the Genus Sphingobacterium (Bacteroidetes).</title>
        <authorList>
            <person name="White R.A.III."/>
            <person name="Suttle C.A."/>
        </authorList>
    </citation>
    <scope>NUCLEOTIDE SEQUENCE [LARGE SCALE GENOMIC DNA]</scope>
    <source>
        <strain evidence="2 3">HER1398</strain>
    </source>
</reference>
<gene>
    <name evidence="2" type="ORF">M472_01145</name>
</gene>
<name>U2HPG3_9SPHI</name>
<dbReference type="RefSeq" id="WP_021072094.1">
    <property type="nucleotide sequence ID" value="NZ_ATDL01000022.1"/>
</dbReference>
<dbReference type="Proteomes" id="UP000016584">
    <property type="component" value="Unassembled WGS sequence"/>
</dbReference>
<dbReference type="PATRIC" id="fig|1346330.5.peg.4092"/>
<evidence type="ECO:0000313" key="2">
    <source>
        <dbReference type="EMBL" id="ERJ57362.1"/>
    </source>
</evidence>
<dbReference type="AlphaFoldDB" id="U2HPG3"/>
<evidence type="ECO:0000256" key="1">
    <source>
        <dbReference type="SAM" id="MobiDB-lite"/>
    </source>
</evidence>
<sequence length="60" mass="6593">MNKKKPYVAPSLYIEYISLEESIAASSAKVTGGENQDNLHTPGVHLWGEEIDGGKQRGDY</sequence>
<protein>
    <submittedName>
        <fullName evidence="2">Uncharacterized protein</fullName>
    </submittedName>
</protein>
<evidence type="ECO:0000313" key="3">
    <source>
        <dbReference type="Proteomes" id="UP000016584"/>
    </source>
</evidence>
<organism evidence="2 3">
    <name type="scientific">Sphingobacterium paucimobilis HER1398</name>
    <dbReference type="NCBI Taxonomy" id="1346330"/>
    <lineage>
        <taxon>Bacteria</taxon>
        <taxon>Pseudomonadati</taxon>
        <taxon>Bacteroidota</taxon>
        <taxon>Sphingobacteriia</taxon>
        <taxon>Sphingobacteriales</taxon>
        <taxon>Sphingobacteriaceae</taxon>
        <taxon>Sphingobacterium</taxon>
    </lineage>
</organism>